<gene>
    <name evidence="2" type="ORF">KJP28_14625</name>
</gene>
<dbReference type="Proteomes" id="UP000756530">
    <property type="component" value="Unassembled WGS sequence"/>
</dbReference>
<dbReference type="CDD" id="cd03794">
    <property type="entry name" value="GT4_WbuB-like"/>
    <property type="match status" value="1"/>
</dbReference>
<comment type="caution">
    <text evidence="2">The sequence shown here is derived from an EMBL/GenBank/DDBJ whole genome shotgun (WGS) entry which is preliminary data.</text>
</comment>
<evidence type="ECO:0000313" key="2">
    <source>
        <dbReference type="EMBL" id="MBV7380164.1"/>
    </source>
</evidence>
<dbReference type="PANTHER" id="PTHR12526">
    <property type="entry name" value="GLYCOSYLTRANSFERASE"/>
    <property type="match status" value="1"/>
</dbReference>
<protein>
    <submittedName>
        <fullName evidence="2">Glycosyltransferase family 4 protein</fullName>
    </submittedName>
</protein>
<dbReference type="Pfam" id="PF13579">
    <property type="entry name" value="Glyco_trans_4_4"/>
    <property type="match status" value="1"/>
</dbReference>
<dbReference type="EMBL" id="JAHUZE010000003">
    <property type="protein sequence ID" value="MBV7380164.1"/>
    <property type="molecule type" value="Genomic_DNA"/>
</dbReference>
<proteinExistence type="predicted"/>
<feature type="domain" description="Glycosyltransferase subfamily 4-like N-terminal" evidence="1">
    <location>
        <begin position="21"/>
        <end position="194"/>
    </location>
</feature>
<name>A0ABS6T4K6_9RHOB</name>
<dbReference type="RefSeq" id="WP_218393354.1">
    <property type="nucleotide sequence ID" value="NZ_JAHUZE010000003.1"/>
</dbReference>
<sequence>MKVLLTHRFFWPDTPPYATLLRAIGDQLAQQGHRVHVFASIPSYRADGNAAPRREQLGALSIRRVGVLRNEKSAAWRRGANVLIYCAALFLHILRTRPDVVTASTFPPVLAGWSASLAARICGARFVYHLQDIHPEVSQISGAAFGRGAIYRLLRLLDNQTLRRASAIVTLSPDMAKTLSNRGLGPLPIRIINNLALDQFGENRAAPEHLLKPAGVCRVIFAGNLGRFQNLSKLADGIARLFETNPQIELFFLGDGAAQHDLKSRWGKHPQVKFAPFLPFDQARDLIAGADVGLVSLERGIYRVAYPSKLLTYLGLGVPVLALVEPESHLARDLVASSVGVVPDTDHPERIAQALARLIAARPERRTVLKAHDRLANRDEILATWCHLIASLDTGAGLHPAPETS</sequence>
<keyword evidence="3" id="KW-1185">Reference proteome</keyword>
<organism evidence="2 3">
    <name type="scientific">Maritimibacter dapengensis</name>
    <dbReference type="NCBI Taxonomy" id="2836868"/>
    <lineage>
        <taxon>Bacteria</taxon>
        <taxon>Pseudomonadati</taxon>
        <taxon>Pseudomonadota</taxon>
        <taxon>Alphaproteobacteria</taxon>
        <taxon>Rhodobacterales</taxon>
        <taxon>Roseobacteraceae</taxon>
        <taxon>Maritimibacter</taxon>
    </lineage>
</organism>
<evidence type="ECO:0000313" key="3">
    <source>
        <dbReference type="Proteomes" id="UP000756530"/>
    </source>
</evidence>
<dbReference type="InterPro" id="IPR028098">
    <property type="entry name" value="Glyco_trans_4-like_N"/>
</dbReference>
<evidence type="ECO:0000259" key="1">
    <source>
        <dbReference type="Pfam" id="PF13579"/>
    </source>
</evidence>
<accession>A0ABS6T4K6</accession>
<reference evidence="2 3" key="1">
    <citation type="submission" date="2021-05" db="EMBL/GenBank/DDBJ databases">
        <title>Culturable bacteria isolated from Daya Bay.</title>
        <authorList>
            <person name="Zheng W."/>
            <person name="Yu S."/>
            <person name="Huang Y."/>
        </authorList>
    </citation>
    <scope>NUCLEOTIDE SEQUENCE [LARGE SCALE GENOMIC DNA]</scope>
    <source>
        <strain evidence="2 3">DP4N28-5</strain>
    </source>
</reference>